<name>A0ABU8XXN6_9PROT</name>
<organism evidence="3 4">
    <name type="scientific">Benzoatithermus flavus</name>
    <dbReference type="NCBI Taxonomy" id="3108223"/>
    <lineage>
        <taxon>Bacteria</taxon>
        <taxon>Pseudomonadati</taxon>
        <taxon>Pseudomonadota</taxon>
        <taxon>Alphaproteobacteria</taxon>
        <taxon>Geminicoccales</taxon>
        <taxon>Geminicoccaceae</taxon>
        <taxon>Benzoatithermus</taxon>
    </lineage>
</organism>
<dbReference type="Pfam" id="PF12146">
    <property type="entry name" value="Hydrolase_4"/>
    <property type="match status" value="1"/>
</dbReference>
<protein>
    <submittedName>
        <fullName evidence="3">Alpha/beta fold hydrolase</fullName>
    </submittedName>
</protein>
<sequence length="309" mass="32815">MPRSLCLIALLLLAACAVPFGVEGVPITPVATWTPPARVPPRAVIVALHGFNDYKAAFKDFGTWAAAHGVLVEAYDQPGFGERPDRGSWPGVAALTEALNAAVRQARTAHAGLPVYVLGESMGGAVAVAALARSDAPPVDGLILSAPAVWDTSRLPVTYRVLLRVLATLLPPLKVSASGLRVQASDNIEALQALGRDPLYVRDTRIDAVAGLVDLMEKARAEGPQLGLPMLVLLGGRDQIVPPAASRSFVRSLRPDSCSVVTYLSGWHLLLRDHQRERVFDDILAWIEKRPLPSGLDHPCGPAPGPAQS</sequence>
<dbReference type="EMBL" id="JBBLZC010000039">
    <property type="protein sequence ID" value="MEK0085973.1"/>
    <property type="molecule type" value="Genomic_DNA"/>
</dbReference>
<evidence type="ECO:0000313" key="4">
    <source>
        <dbReference type="Proteomes" id="UP001375743"/>
    </source>
</evidence>
<feature type="chain" id="PRO_5046709671" evidence="1">
    <location>
        <begin position="25"/>
        <end position="309"/>
    </location>
</feature>
<dbReference type="GO" id="GO:0016787">
    <property type="term" value="F:hydrolase activity"/>
    <property type="evidence" value="ECO:0007669"/>
    <property type="project" value="UniProtKB-KW"/>
</dbReference>
<dbReference type="Gene3D" id="3.40.50.1820">
    <property type="entry name" value="alpha/beta hydrolase"/>
    <property type="match status" value="1"/>
</dbReference>
<dbReference type="RefSeq" id="WP_418161820.1">
    <property type="nucleotide sequence ID" value="NZ_JBBLZC010000039.1"/>
</dbReference>
<evidence type="ECO:0000259" key="2">
    <source>
        <dbReference type="Pfam" id="PF12146"/>
    </source>
</evidence>
<evidence type="ECO:0000256" key="1">
    <source>
        <dbReference type="SAM" id="SignalP"/>
    </source>
</evidence>
<dbReference type="PANTHER" id="PTHR11614">
    <property type="entry name" value="PHOSPHOLIPASE-RELATED"/>
    <property type="match status" value="1"/>
</dbReference>
<keyword evidence="3" id="KW-0378">Hydrolase</keyword>
<dbReference type="PROSITE" id="PS51257">
    <property type="entry name" value="PROKAR_LIPOPROTEIN"/>
    <property type="match status" value="1"/>
</dbReference>
<keyword evidence="1" id="KW-0732">Signal</keyword>
<dbReference type="PRINTS" id="PR00111">
    <property type="entry name" value="ABHYDROLASE"/>
</dbReference>
<proteinExistence type="predicted"/>
<dbReference type="InterPro" id="IPR029058">
    <property type="entry name" value="AB_hydrolase_fold"/>
</dbReference>
<dbReference type="InterPro" id="IPR022742">
    <property type="entry name" value="Hydrolase_4"/>
</dbReference>
<comment type="caution">
    <text evidence="3">The sequence shown here is derived from an EMBL/GenBank/DDBJ whole genome shotgun (WGS) entry which is preliminary data.</text>
</comment>
<reference evidence="3 4" key="1">
    <citation type="submission" date="2024-01" db="EMBL/GenBank/DDBJ databases">
        <title>Multi-omics insights into the function and evolution of sodium benzoate biodegradation pathways in Benzoatithermus flavus gen. nov., sp. nov. from hot spring.</title>
        <authorList>
            <person name="Hu C.-J."/>
            <person name="Li W.-J."/>
        </authorList>
    </citation>
    <scope>NUCLEOTIDE SEQUENCE [LARGE SCALE GENOMIC DNA]</scope>
    <source>
        <strain evidence="3 4">SYSU G07066</strain>
    </source>
</reference>
<dbReference type="InterPro" id="IPR000073">
    <property type="entry name" value="AB_hydrolase_1"/>
</dbReference>
<accession>A0ABU8XXN6</accession>
<gene>
    <name evidence="3" type="ORF">U1T56_22690</name>
</gene>
<feature type="domain" description="Serine aminopeptidase S33" evidence="2">
    <location>
        <begin position="40"/>
        <end position="274"/>
    </location>
</feature>
<evidence type="ECO:0000313" key="3">
    <source>
        <dbReference type="EMBL" id="MEK0085973.1"/>
    </source>
</evidence>
<dbReference type="SUPFAM" id="SSF53474">
    <property type="entry name" value="alpha/beta-Hydrolases"/>
    <property type="match status" value="1"/>
</dbReference>
<dbReference type="Proteomes" id="UP001375743">
    <property type="component" value="Unassembled WGS sequence"/>
</dbReference>
<keyword evidence="4" id="KW-1185">Reference proteome</keyword>
<dbReference type="InterPro" id="IPR051044">
    <property type="entry name" value="MAG_DAG_Lipase"/>
</dbReference>
<feature type="signal peptide" evidence="1">
    <location>
        <begin position="1"/>
        <end position="24"/>
    </location>
</feature>